<dbReference type="GO" id="GO:0000160">
    <property type="term" value="P:phosphorelay signal transduction system"/>
    <property type="evidence" value="ECO:0007669"/>
    <property type="project" value="UniProtKB-KW"/>
</dbReference>
<keyword evidence="1" id="KW-0547">Nucleotide-binding</keyword>
<evidence type="ECO:0000313" key="9">
    <source>
        <dbReference type="EMBL" id="TFU03788.1"/>
    </source>
</evidence>
<dbReference type="FunFam" id="3.40.50.300:FF:000006">
    <property type="entry name" value="DNA-binding transcriptional regulator NtrC"/>
    <property type="match status" value="1"/>
</dbReference>
<protein>
    <submittedName>
        <fullName evidence="9">Sigma-54-dependent Fis family transcriptional regulator</fullName>
    </submittedName>
</protein>
<dbReference type="InterPro" id="IPR002197">
    <property type="entry name" value="HTH_Fis"/>
</dbReference>
<sequence length="350" mass="38575">MGVRWAQPSIPTFAELIGESRSMREVRRLIDQVAGTDSTVLVTGPSGSGKEVVAQRLHQRSPRAAKPFVAVNCAAIPRDLLESEIFGHKAGAFTGATRARRGRFEMADGGTLFLDEIGDMPTDMQVKLLRVLETRIVERVGSMIGIPVNVRVVAATNIDLDTAINDGRFREDLYYRLNVVEARLPTLAERCDDIPLLLEHFAAAGGARRVHFSASATRYLTTLGWRGNVRELRNLVDRANALHAGQVIDQALVEQLVGTTRRPVETWLATPAAVPPAPTRLGRTRFTPAVPDEGAFDLKKLLDDYEQSCIEHALDRTAGAVAESARMLGLRRTTLVEKMRRLNIHRMPAC</sequence>
<dbReference type="PANTHER" id="PTHR32071">
    <property type="entry name" value="TRANSCRIPTIONAL REGULATORY PROTEIN"/>
    <property type="match status" value="1"/>
</dbReference>
<evidence type="ECO:0000256" key="1">
    <source>
        <dbReference type="ARBA" id="ARBA00022741"/>
    </source>
</evidence>
<dbReference type="Pfam" id="PF02954">
    <property type="entry name" value="HTH_8"/>
    <property type="match status" value="1"/>
</dbReference>
<dbReference type="EMBL" id="SIHO01000002">
    <property type="protein sequence ID" value="TFU03788.1"/>
    <property type="molecule type" value="Genomic_DNA"/>
</dbReference>
<dbReference type="InterPro" id="IPR003593">
    <property type="entry name" value="AAA+_ATPase"/>
</dbReference>
<dbReference type="Pfam" id="PF00158">
    <property type="entry name" value="Sigma54_activat"/>
    <property type="match status" value="1"/>
</dbReference>
<feature type="domain" description="Sigma-54 factor interaction" evidence="8">
    <location>
        <begin position="16"/>
        <end position="241"/>
    </location>
</feature>
<dbReference type="PROSITE" id="PS50045">
    <property type="entry name" value="SIGMA54_INTERACT_4"/>
    <property type="match status" value="1"/>
</dbReference>
<dbReference type="InterPro" id="IPR009057">
    <property type="entry name" value="Homeodomain-like_sf"/>
</dbReference>
<keyword evidence="5" id="KW-0238">DNA-binding</keyword>
<evidence type="ECO:0000256" key="5">
    <source>
        <dbReference type="ARBA" id="ARBA00023125"/>
    </source>
</evidence>
<organism evidence="9 10">
    <name type="scientific">Glacieibacterium arshaanense</name>
    <dbReference type="NCBI Taxonomy" id="2511025"/>
    <lineage>
        <taxon>Bacteria</taxon>
        <taxon>Pseudomonadati</taxon>
        <taxon>Pseudomonadota</taxon>
        <taxon>Alphaproteobacteria</taxon>
        <taxon>Sphingomonadales</taxon>
        <taxon>Sphingosinicellaceae</taxon>
        <taxon>Glacieibacterium</taxon>
    </lineage>
</organism>
<keyword evidence="7" id="KW-0804">Transcription</keyword>
<reference evidence="9 10" key="1">
    <citation type="submission" date="2019-02" db="EMBL/GenBank/DDBJ databases">
        <title>Polymorphobacter sp. isolated from the lake at the Tibet of China.</title>
        <authorList>
            <person name="Li A."/>
        </authorList>
    </citation>
    <scope>NUCLEOTIDE SEQUENCE [LARGE SCALE GENOMIC DNA]</scope>
    <source>
        <strain evidence="9 10">DJ1R-1</strain>
    </source>
</reference>
<dbReference type="OrthoDB" id="9154941at2"/>
<evidence type="ECO:0000256" key="2">
    <source>
        <dbReference type="ARBA" id="ARBA00022840"/>
    </source>
</evidence>
<dbReference type="Gene3D" id="1.10.10.60">
    <property type="entry name" value="Homeodomain-like"/>
    <property type="match status" value="1"/>
</dbReference>
<keyword evidence="6" id="KW-0010">Activator</keyword>
<dbReference type="PROSITE" id="PS00676">
    <property type="entry name" value="SIGMA54_INTERACT_2"/>
    <property type="match status" value="1"/>
</dbReference>
<accession>A0A4Y9EP08</accession>
<name>A0A4Y9EP08_9SPHN</name>
<dbReference type="AlphaFoldDB" id="A0A4Y9EP08"/>
<keyword evidence="4" id="KW-0805">Transcription regulation</keyword>
<evidence type="ECO:0000256" key="3">
    <source>
        <dbReference type="ARBA" id="ARBA00023012"/>
    </source>
</evidence>
<dbReference type="Gene3D" id="3.40.50.300">
    <property type="entry name" value="P-loop containing nucleotide triphosphate hydrolases"/>
    <property type="match status" value="1"/>
</dbReference>
<dbReference type="InterPro" id="IPR002078">
    <property type="entry name" value="Sigma_54_int"/>
</dbReference>
<dbReference type="SMART" id="SM00382">
    <property type="entry name" value="AAA"/>
    <property type="match status" value="1"/>
</dbReference>
<evidence type="ECO:0000313" key="10">
    <source>
        <dbReference type="Proteomes" id="UP000297737"/>
    </source>
</evidence>
<dbReference type="GO" id="GO:0043565">
    <property type="term" value="F:sequence-specific DNA binding"/>
    <property type="evidence" value="ECO:0007669"/>
    <property type="project" value="InterPro"/>
</dbReference>
<dbReference type="Proteomes" id="UP000297737">
    <property type="component" value="Unassembled WGS sequence"/>
</dbReference>
<dbReference type="RefSeq" id="WP_135246380.1">
    <property type="nucleotide sequence ID" value="NZ_SIHO01000002.1"/>
</dbReference>
<evidence type="ECO:0000259" key="8">
    <source>
        <dbReference type="PROSITE" id="PS50045"/>
    </source>
</evidence>
<dbReference type="SUPFAM" id="SSF46689">
    <property type="entry name" value="Homeodomain-like"/>
    <property type="match status" value="1"/>
</dbReference>
<proteinExistence type="predicted"/>
<dbReference type="PRINTS" id="PR01590">
    <property type="entry name" value="HTHFIS"/>
</dbReference>
<keyword evidence="2" id="KW-0067">ATP-binding</keyword>
<dbReference type="InterPro" id="IPR058031">
    <property type="entry name" value="AAA_lid_NorR"/>
</dbReference>
<evidence type="ECO:0000256" key="6">
    <source>
        <dbReference type="ARBA" id="ARBA00023159"/>
    </source>
</evidence>
<evidence type="ECO:0000256" key="7">
    <source>
        <dbReference type="ARBA" id="ARBA00023163"/>
    </source>
</evidence>
<evidence type="ECO:0000256" key="4">
    <source>
        <dbReference type="ARBA" id="ARBA00023015"/>
    </source>
</evidence>
<dbReference type="SUPFAM" id="SSF52540">
    <property type="entry name" value="P-loop containing nucleoside triphosphate hydrolases"/>
    <property type="match status" value="1"/>
</dbReference>
<dbReference type="PANTHER" id="PTHR32071:SF117">
    <property type="entry name" value="PTS-DEPENDENT DIHYDROXYACETONE KINASE OPERON REGULATORY PROTEIN-RELATED"/>
    <property type="match status" value="1"/>
</dbReference>
<keyword evidence="10" id="KW-1185">Reference proteome</keyword>
<dbReference type="CDD" id="cd00009">
    <property type="entry name" value="AAA"/>
    <property type="match status" value="1"/>
</dbReference>
<gene>
    <name evidence="9" type="ORF">EUV02_11650</name>
</gene>
<keyword evidence="3" id="KW-0902">Two-component regulatory system</keyword>
<comment type="caution">
    <text evidence="9">The sequence shown here is derived from an EMBL/GenBank/DDBJ whole genome shotgun (WGS) entry which is preliminary data.</text>
</comment>
<dbReference type="GO" id="GO:0005524">
    <property type="term" value="F:ATP binding"/>
    <property type="evidence" value="ECO:0007669"/>
    <property type="project" value="UniProtKB-KW"/>
</dbReference>
<dbReference type="Pfam" id="PF25601">
    <property type="entry name" value="AAA_lid_14"/>
    <property type="match status" value="1"/>
</dbReference>
<dbReference type="GO" id="GO:0006355">
    <property type="term" value="P:regulation of DNA-templated transcription"/>
    <property type="evidence" value="ECO:0007669"/>
    <property type="project" value="InterPro"/>
</dbReference>
<dbReference type="InterPro" id="IPR025943">
    <property type="entry name" value="Sigma_54_int_dom_ATP-bd_2"/>
</dbReference>
<dbReference type="InterPro" id="IPR027417">
    <property type="entry name" value="P-loop_NTPase"/>
</dbReference>
<dbReference type="Gene3D" id="1.10.8.60">
    <property type="match status" value="1"/>
</dbReference>